<dbReference type="InterPro" id="IPR020449">
    <property type="entry name" value="Tscrpt_reg_AraC-type_HTH"/>
</dbReference>
<dbReference type="PANTHER" id="PTHR43280:SF28">
    <property type="entry name" value="HTH-TYPE TRANSCRIPTIONAL ACTIVATOR RHAS"/>
    <property type="match status" value="1"/>
</dbReference>
<dbReference type="GO" id="GO:0043565">
    <property type="term" value="F:sequence-specific DNA binding"/>
    <property type="evidence" value="ECO:0007669"/>
    <property type="project" value="InterPro"/>
</dbReference>
<keyword evidence="1" id="KW-0805">Transcription regulation</keyword>
<dbReference type="GO" id="GO:0003700">
    <property type="term" value="F:DNA-binding transcription factor activity"/>
    <property type="evidence" value="ECO:0007669"/>
    <property type="project" value="InterPro"/>
</dbReference>
<protein>
    <submittedName>
        <fullName evidence="4">AraC family transcriptional regulator</fullName>
    </submittedName>
</protein>
<proteinExistence type="predicted"/>
<dbReference type="SMART" id="SM00342">
    <property type="entry name" value="HTH_ARAC"/>
    <property type="match status" value="1"/>
</dbReference>
<organism evidence="4 5">
    <name type="scientific">Vibrio cholerae</name>
    <dbReference type="NCBI Taxonomy" id="666"/>
    <lineage>
        <taxon>Bacteria</taxon>
        <taxon>Pseudomonadati</taxon>
        <taxon>Pseudomonadota</taxon>
        <taxon>Gammaproteobacteria</taxon>
        <taxon>Vibrionales</taxon>
        <taxon>Vibrionaceae</taxon>
        <taxon>Vibrio</taxon>
    </lineage>
</organism>
<dbReference type="AlphaFoldDB" id="A0A656A590"/>
<gene>
    <name evidence="4" type="primary">rhaS</name>
    <name evidence="4" type="ORF">ERS013201_00531</name>
</gene>
<dbReference type="PROSITE" id="PS00041">
    <property type="entry name" value="HTH_ARAC_FAMILY_1"/>
    <property type="match status" value="1"/>
</dbReference>
<dbReference type="InterPro" id="IPR018060">
    <property type="entry name" value="HTH_AraC"/>
</dbReference>
<sequence>MEKEWLSKVEKLIELHYSDPNFTTSTAAQALYVSERSLQRRFKAATGKTFKESLNEVRLEKACQSLLSGAKIAQVAFDCGFNDPSYFSQRFKHHFGLSPSQFIEDQEN</sequence>
<dbReference type="FunFam" id="1.10.10.60:FF:000634">
    <property type="entry name" value="Transcriptional regulator, AraC/XylS family"/>
    <property type="match status" value="1"/>
</dbReference>
<dbReference type="SUPFAM" id="SSF46689">
    <property type="entry name" value="Homeodomain-like"/>
    <property type="match status" value="2"/>
</dbReference>
<dbReference type="InterPro" id="IPR009057">
    <property type="entry name" value="Homeodomain-like_sf"/>
</dbReference>
<dbReference type="PROSITE" id="PS01124">
    <property type="entry name" value="HTH_ARAC_FAMILY_2"/>
    <property type="match status" value="1"/>
</dbReference>
<accession>A0A656A590</accession>
<keyword evidence="3" id="KW-0804">Transcription</keyword>
<dbReference type="Gene3D" id="1.10.10.60">
    <property type="entry name" value="Homeodomain-like"/>
    <property type="match status" value="1"/>
</dbReference>
<evidence type="ECO:0000313" key="4">
    <source>
        <dbReference type="EMBL" id="CSB63575.1"/>
    </source>
</evidence>
<keyword evidence="2" id="KW-0238">DNA-binding</keyword>
<evidence type="ECO:0000256" key="1">
    <source>
        <dbReference type="ARBA" id="ARBA00023015"/>
    </source>
</evidence>
<dbReference type="PRINTS" id="PR00032">
    <property type="entry name" value="HTHARAC"/>
</dbReference>
<dbReference type="InterPro" id="IPR018062">
    <property type="entry name" value="HTH_AraC-typ_CS"/>
</dbReference>
<reference evidence="4 5" key="1">
    <citation type="submission" date="2015-07" db="EMBL/GenBank/DDBJ databases">
        <authorList>
            <consortium name="Pathogen Informatics"/>
        </authorList>
    </citation>
    <scope>NUCLEOTIDE SEQUENCE [LARGE SCALE GENOMIC DNA]</scope>
    <source>
        <strain evidence="4 5">A325</strain>
    </source>
</reference>
<name>A0A656A590_VIBCL</name>
<evidence type="ECO:0000313" key="5">
    <source>
        <dbReference type="Proteomes" id="UP000046067"/>
    </source>
</evidence>
<dbReference type="Proteomes" id="UP000046067">
    <property type="component" value="Unassembled WGS sequence"/>
</dbReference>
<evidence type="ECO:0000256" key="2">
    <source>
        <dbReference type="ARBA" id="ARBA00023125"/>
    </source>
</evidence>
<dbReference type="PANTHER" id="PTHR43280">
    <property type="entry name" value="ARAC-FAMILY TRANSCRIPTIONAL REGULATOR"/>
    <property type="match status" value="1"/>
</dbReference>
<dbReference type="EMBL" id="CWQJ01000002">
    <property type="protein sequence ID" value="CSB63575.1"/>
    <property type="molecule type" value="Genomic_DNA"/>
</dbReference>
<dbReference type="Pfam" id="PF12833">
    <property type="entry name" value="HTH_18"/>
    <property type="match status" value="1"/>
</dbReference>
<evidence type="ECO:0000256" key="3">
    <source>
        <dbReference type="ARBA" id="ARBA00023163"/>
    </source>
</evidence>